<protein>
    <submittedName>
        <fullName evidence="9">PDZ domain-containing protein</fullName>
    </submittedName>
</protein>
<dbReference type="Gene3D" id="2.30.42.10">
    <property type="match status" value="1"/>
</dbReference>
<dbReference type="Proteomes" id="UP000438476">
    <property type="component" value="Unassembled WGS sequence"/>
</dbReference>
<name>A0A6I4T375_9SPHN</name>
<dbReference type="SMART" id="SM00228">
    <property type="entry name" value="PDZ"/>
    <property type="match status" value="1"/>
</dbReference>
<evidence type="ECO:0000256" key="6">
    <source>
        <dbReference type="SAM" id="MobiDB-lite"/>
    </source>
</evidence>
<dbReference type="InterPro" id="IPR001478">
    <property type="entry name" value="PDZ"/>
</dbReference>
<dbReference type="InterPro" id="IPR005151">
    <property type="entry name" value="Tail-specific_protease"/>
</dbReference>
<feature type="domain" description="PDZ" evidence="8">
    <location>
        <begin position="84"/>
        <end position="152"/>
    </location>
</feature>
<dbReference type="Pfam" id="PF22694">
    <property type="entry name" value="CtpB_N-like"/>
    <property type="match status" value="1"/>
</dbReference>
<reference evidence="9 10" key="1">
    <citation type="submission" date="2019-12" db="EMBL/GenBank/DDBJ databases">
        <title>Genomic-based taxomic classification of the family Erythrobacteraceae.</title>
        <authorList>
            <person name="Xu L."/>
        </authorList>
    </citation>
    <scope>NUCLEOTIDE SEQUENCE [LARGE SCALE GENOMIC DNA]</scope>
    <source>
        <strain evidence="9 10">LMG 29518</strain>
    </source>
</reference>
<evidence type="ECO:0000256" key="1">
    <source>
        <dbReference type="ARBA" id="ARBA00009179"/>
    </source>
</evidence>
<dbReference type="AlphaFoldDB" id="A0A6I4T375"/>
<dbReference type="FunFam" id="2.30.42.10:FF:000063">
    <property type="entry name" value="Peptidase, S41 family"/>
    <property type="match status" value="1"/>
</dbReference>
<dbReference type="InterPro" id="IPR004447">
    <property type="entry name" value="Peptidase_S41A"/>
</dbReference>
<proteinExistence type="inferred from homology"/>
<dbReference type="PANTHER" id="PTHR32060:SF30">
    <property type="entry name" value="CARBOXY-TERMINAL PROCESSING PROTEASE CTPA"/>
    <property type="match status" value="1"/>
</dbReference>
<dbReference type="PROSITE" id="PS50106">
    <property type="entry name" value="PDZ"/>
    <property type="match status" value="1"/>
</dbReference>
<dbReference type="GO" id="GO:0030288">
    <property type="term" value="C:outer membrane-bounded periplasmic space"/>
    <property type="evidence" value="ECO:0007669"/>
    <property type="project" value="TreeGrafter"/>
</dbReference>
<sequence length="445" mass="47925">MKFLPALRASALLTAVALLPATTAGFAQVEGRTAPEFAKLYAVYQRVKASYVDKVDDDVLIKGAIDGMLAALDPHSSYLDGAALQRLETMIDGNYQGLGISVQMHDGAVKVVSPFKGSPADKAGIKAGDYITHIDGKLIYGLELDEAVAQMRGKAGTSINLTIVRPGRDEPLELTVTRGVIELEPVTHELKDGKIGVISVNEFSRDVGNDVNNALSALRAEAGGELNGIVLDLRRNPGGSLDEAIALSDLFLDDGQIVSQRGRSARDTIYYDAETVFPGDVAEDVPMIVLIDAGSASASEIVAGALQDQHRALIMGQRSFGKGSVQSLLPLTQNSALKLTTARYYTPSGRSVQEGGIEPDIRVPQLSDPDAAKRAKYSYRESDLRGHLVNEIELEDKELESDNRDDPRFSATAEELEEQGIEDYQLHYALNTLRRAGSAVMSARK</sequence>
<evidence type="ECO:0000259" key="8">
    <source>
        <dbReference type="PROSITE" id="PS50106"/>
    </source>
</evidence>
<evidence type="ECO:0000256" key="4">
    <source>
        <dbReference type="ARBA" id="ARBA00022825"/>
    </source>
</evidence>
<evidence type="ECO:0000256" key="5">
    <source>
        <dbReference type="RuleBase" id="RU004404"/>
    </source>
</evidence>
<dbReference type="InterPro" id="IPR036034">
    <property type="entry name" value="PDZ_sf"/>
</dbReference>
<gene>
    <name evidence="9" type="ORF">GRI91_08000</name>
</gene>
<dbReference type="InterPro" id="IPR055210">
    <property type="entry name" value="CtpA/B_N"/>
</dbReference>
<keyword evidence="2 5" id="KW-0645">Protease</keyword>
<dbReference type="CDD" id="cd07560">
    <property type="entry name" value="Peptidase_S41_CPP"/>
    <property type="match status" value="1"/>
</dbReference>
<dbReference type="SUPFAM" id="SSF50156">
    <property type="entry name" value="PDZ domain-like"/>
    <property type="match status" value="1"/>
</dbReference>
<evidence type="ECO:0000256" key="7">
    <source>
        <dbReference type="SAM" id="SignalP"/>
    </source>
</evidence>
<dbReference type="Pfam" id="PF03572">
    <property type="entry name" value="Peptidase_S41"/>
    <property type="match status" value="1"/>
</dbReference>
<comment type="caution">
    <text evidence="9">The sequence shown here is derived from an EMBL/GenBank/DDBJ whole genome shotgun (WGS) entry which is preliminary data.</text>
</comment>
<evidence type="ECO:0000313" key="10">
    <source>
        <dbReference type="Proteomes" id="UP000438476"/>
    </source>
</evidence>
<keyword evidence="3 5" id="KW-0378">Hydrolase</keyword>
<dbReference type="Pfam" id="PF13180">
    <property type="entry name" value="PDZ_2"/>
    <property type="match status" value="1"/>
</dbReference>
<dbReference type="RefSeq" id="WP_160736136.1">
    <property type="nucleotide sequence ID" value="NZ_WTYT01000003.1"/>
</dbReference>
<keyword evidence="7" id="KW-0732">Signal</keyword>
<feature type="chain" id="PRO_5026103802" evidence="7">
    <location>
        <begin position="28"/>
        <end position="445"/>
    </location>
</feature>
<evidence type="ECO:0000313" key="9">
    <source>
        <dbReference type="EMBL" id="MXO65694.1"/>
    </source>
</evidence>
<evidence type="ECO:0000256" key="2">
    <source>
        <dbReference type="ARBA" id="ARBA00022670"/>
    </source>
</evidence>
<dbReference type="SUPFAM" id="SSF52096">
    <property type="entry name" value="ClpP/crotonase"/>
    <property type="match status" value="1"/>
</dbReference>
<dbReference type="NCBIfam" id="TIGR00225">
    <property type="entry name" value="prc"/>
    <property type="match status" value="1"/>
</dbReference>
<keyword evidence="10" id="KW-1185">Reference proteome</keyword>
<keyword evidence="4 5" id="KW-0720">Serine protease</keyword>
<dbReference type="GO" id="GO:0004175">
    <property type="term" value="F:endopeptidase activity"/>
    <property type="evidence" value="ECO:0007669"/>
    <property type="project" value="TreeGrafter"/>
</dbReference>
<feature type="region of interest" description="Disordered" evidence="6">
    <location>
        <begin position="350"/>
        <end position="374"/>
    </location>
</feature>
<dbReference type="Gene3D" id="3.30.750.44">
    <property type="match status" value="1"/>
</dbReference>
<dbReference type="GO" id="GO:0006508">
    <property type="term" value="P:proteolysis"/>
    <property type="evidence" value="ECO:0007669"/>
    <property type="project" value="UniProtKB-KW"/>
</dbReference>
<dbReference type="PANTHER" id="PTHR32060">
    <property type="entry name" value="TAIL-SPECIFIC PROTEASE"/>
    <property type="match status" value="1"/>
</dbReference>
<dbReference type="SMART" id="SM00245">
    <property type="entry name" value="TSPc"/>
    <property type="match status" value="1"/>
</dbReference>
<comment type="similarity">
    <text evidence="1 5">Belongs to the peptidase S41A family.</text>
</comment>
<dbReference type="CDD" id="cd06782">
    <property type="entry name" value="cpPDZ_CPP-like"/>
    <property type="match status" value="1"/>
</dbReference>
<accession>A0A6I4T375</accession>
<dbReference type="Gene3D" id="3.90.226.10">
    <property type="entry name" value="2-enoyl-CoA Hydratase, Chain A, domain 1"/>
    <property type="match status" value="1"/>
</dbReference>
<dbReference type="OrthoDB" id="9812068at2"/>
<feature type="signal peptide" evidence="7">
    <location>
        <begin position="1"/>
        <end position="27"/>
    </location>
</feature>
<organism evidence="9 10">
    <name type="scientific">Altericroceibacterium endophyticum</name>
    <dbReference type="NCBI Taxonomy" id="1808508"/>
    <lineage>
        <taxon>Bacteria</taxon>
        <taxon>Pseudomonadati</taxon>
        <taxon>Pseudomonadota</taxon>
        <taxon>Alphaproteobacteria</taxon>
        <taxon>Sphingomonadales</taxon>
        <taxon>Erythrobacteraceae</taxon>
        <taxon>Altericroceibacterium</taxon>
    </lineage>
</organism>
<dbReference type="GO" id="GO:0008236">
    <property type="term" value="F:serine-type peptidase activity"/>
    <property type="evidence" value="ECO:0007669"/>
    <property type="project" value="UniProtKB-KW"/>
</dbReference>
<evidence type="ECO:0000256" key="3">
    <source>
        <dbReference type="ARBA" id="ARBA00022801"/>
    </source>
</evidence>
<dbReference type="GO" id="GO:0007165">
    <property type="term" value="P:signal transduction"/>
    <property type="evidence" value="ECO:0007669"/>
    <property type="project" value="TreeGrafter"/>
</dbReference>
<dbReference type="InterPro" id="IPR029045">
    <property type="entry name" value="ClpP/crotonase-like_dom_sf"/>
</dbReference>
<dbReference type="EMBL" id="WTYT01000003">
    <property type="protein sequence ID" value="MXO65694.1"/>
    <property type="molecule type" value="Genomic_DNA"/>
</dbReference>